<feature type="compositionally biased region" description="Low complexity" evidence="2">
    <location>
        <begin position="5196"/>
        <end position="5214"/>
    </location>
</feature>
<feature type="compositionally biased region" description="Polar residues" evidence="2">
    <location>
        <begin position="3509"/>
        <end position="3528"/>
    </location>
</feature>
<evidence type="ECO:0000256" key="1">
    <source>
        <dbReference type="SAM" id="Coils"/>
    </source>
</evidence>
<feature type="compositionally biased region" description="Acidic residues" evidence="2">
    <location>
        <begin position="349"/>
        <end position="375"/>
    </location>
</feature>
<name>A0ABT4YS78_9VIBR</name>
<feature type="region of interest" description="Disordered" evidence="2">
    <location>
        <begin position="2187"/>
        <end position="2217"/>
    </location>
</feature>
<comment type="caution">
    <text evidence="4">The sequence shown here is derived from an EMBL/GenBank/DDBJ whole genome shotgun (WGS) entry which is preliminary data.</text>
</comment>
<feature type="compositionally biased region" description="Acidic residues" evidence="2">
    <location>
        <begin position="5771"/>
        <end position="5783"/>
    </location>
</feature>
<reference evidence="4 5" key="1">
    <citation type="submission" date="2023-01" db="EMBL/GenBank/DDBJ databases">
        <title>Vibrio sp. KJ40-1 sp.nov, isolated from marine algae.</title>
        <authorList>
            <person name="Butt M."/>
            <person name="Kim J.M.J."/>
            <person name="Jeon C.O.C."/>
        </authorList>
    </citation>
    <scope>NUCLEOTIDE SEQUENCE [LARGE SCALE GENOMIC DNA]</scope>
    <source>
        <strain evidence="4 5">KJ40-1</strain>
    </source>
</reference>
<feature type="region of interest" description="Disordered" evidence="2">
    <location>
        <begin position="1870"/>
        <end position="1889"/>
    </location>
</feature>
<feature type="region of interest" description="Disordered" evidence="2">
    <location>
        <begin position="607"/>
        <end position="636"/>
    </location>
</feature>
<feature type="region of interest" description="Disordered" evidence="2">
    <location>
        <begin position="1066"/>
        <end position="1098"/>
    </location>
</feature>
<feature type="compositionally biased region" description="Acidic residues" evidence="2">
    <location>
        <begin position="1981"/>
        <end position="1990"/>
    </location>
</feature>
<feature type="region of interest" description="Disordered" evidence="2">
    <location>
        <begin position="497"/>
        <end position="524"/>
    </location>
</feature>
<feature type="region of interest" description="Disordered" evidence="2">
    <location>
        <begin position="299"/>
        <end position="375"/>
    </location>
</feature>
<feature type="region of interest" description="Disordered" evidence="2">
    <location>
        <begin position="2319"/>
        <end position="2340"/>
    </location>
</feature>
<feature type="region of interest" description="Disordered" evidence="2">
    <location>
        <begin position="5183"/>
        <end position="5214"/>
    </location>
</feature>
<dbReference type="EMBL" id="JAQLOI010000001">
    <property type="protein sequence ID" value="MDB1124245.1"/>
    <property type="molecule type" value="Genomic_DNA"/>
</dbReference>
<accession>A0ABT4YS78</accession>
<dbReference type="InterPro" id="IPR002126">
    <property type="entry name" value="Cadherin-like_dom"/>
</dbReference>
<gene>
    <name evidence="4" type="ORF">PGX00_11510</name>
</gene>
<proteinExistence type="predicted"/>
<feature type="region of interest" description="Disordered" evidence="2">
    <location>
        <begin position="5769"/>
        <end position="5796"/>
    </location>
</feature>
<evidence type="ECO:0000313" key="4">
    <source>
        <dbReference type="EMBL" id="MDB1124245.1"/>
    </source>
</evidence>
<feature type="compositionally biased region" description="Low complexity" evidence="2">
    <location>
        <begin position="619"/>
        <end position="634"/>
    </location>
</feature>
<dbReference type="Gene3D" id="2.60.40.10">
    <property type="entry name" value="Immunoglobulins"/>
    <property type="match status" value="38"/>
</dbReference>
<keyword evidence="1" id="KW-0175">Coiled coil</keyword>
<feature type="compositionally biased region" description="Low complexity" evidence="2">
    <location>
        <begin position="4507"/>
        <end position="4519"/>
    </location>
</feature>
<feature type="coiled-coil region" evidence="1">
    <location>
        <begin position="202"/>
        <end position="229"/>
    </location>
</feature>
<feature type="compositionally biased region" description="Low complexity" evidence="2">
    <location>
        <begin position="310"/>
        <end position="348"/>
    </location>
</feature>
<feature type="region of interest" description="Disordered" evidence="2">
    <location>
        <begin position="3489"/>
        <end position="3528"/>
    </location>
</feature>
<feature type="compositionally biased region" description="Low complexity" evidence="2">
    <location>
        <begin position="2320"/>
        <end position="2340"/>
    </location>
</feature>
<protein>
    <submittedName>
        <fullName evidence="4">Ig-like domain-containing protein</fullName>
    </submittedName>
</protein>
<feature type="compositionally biased region" description="Polar residues" evidence="2">
    <location>
        <begin position="5786"/>
        <end position="5796"/>
    </location>
</feature>
<evidence type="ECO:0000259" key="3">
    <source>
        <dbReference type="PROSITE" id="PS50268"/>
    </source>
</evidence>
<evidence type="ECO:0000313" key="5">
    <source>
        <dbReference type="Proteomes" id="UP001210678"/>
    </source>
</evidence>
<feature type="compositionally biased region" description="Low complexity" evidence="2">
    <location>
        <begin position="729"/>
        <end position="741"/>
    </location>
</feature>
<dbReference type="Pfam" id="PF19077">
    <property type="entry name" value="Big_13"/>
    <property type="match status" value="28"/>
</dbReference>
<organism evidence="4 5">
    <name type="scientific">Vibrio algarum</name>
    <dbReference type="NCBI Taxonomy" id="3020714"/>
    <lineage>
        <taxon>Bacteria</taxon>
        <taxon>Pseudomonadati</taxon>
        <taxon>Pseudomonadota</taxon>
        <taxon>Gammaproteobacteria</taxon>
        <taxon>Vibrionales</taxon>
        <taxon>Vibrionaceae</taxon>
        <taxon>Vibrio</taxon>
    </lineage>
</organism>
<feature type="region of interest" description="Disordered" evidence="2">
    <location>
        <begin position="728"/>
        <end position="768"/>
    </location>
</feature>
<feature type="compositionally biased region" description="Low complexity" evidence="2">
    <location>
        <begin position="1075"/>
        <end position="1098"/>
    </location>
</feature>
<feature type="compositionally biased region" description="Polar residues" evidence="2">
    <location>
        <begin position="742"/>
        <end position="762"/>
    </location>
</feature>
<feature type="compositionally biased region" description="Acidic residues" evidence="2">
    <location>
        <begin position="3499"/>
        <end position="3508"/>
    </location>
</feature>
<feature type="coiled-coil region" evidence="1">
    <location>
        <begin position="127"/>
        <end position="164"/>
    </location>
</feature>
<feature type="region of interest" description="Disordered" evidence="2">
    <location>
        <begin position="90"/>
        <end position="122"/>
    </location>
</feature>
<feature type="region of interest" description="Disordered" evidence="2">
    <location>
        <begin position="4098"/>
        <end position="4122"/>
    </location>
</feature>
<feature type="region of interest" description="Disordered" evidence="2">
    <location>
        <begin position="3611"/>
        <end position="3630"/>
    </location>
</feature>
<dbReference type="InterPro" id="IPR013783">
    <property type="entry name" value="Ig-like_fold"/>
</dbReference>
<keyword evidence="5" id="KW-1185">Reference proteome</keyword>
<dbReference type="RefSeq" id="WP_272136377.1">
    <property type="nucleotide sequence ID" value="NZ_JAQLOI010000001.1"/>
</dbReference>
<dbReference type="Proteomes" id="UP001210678">
    <property type="component" value="Unassembled WGS sequence"/>
</dbReference>
<feature type="region of interest" description="Disordered" evidence="2">
    <location>
        <begin position="4504"/>
        <end position="4528"/>
    </location>
</feature>
<sequence length="7312" mass="768193">MDKIVVNSVSDINIKGFDIEVTLPDGNVQVISDGVISVADGSLNVETREGEFSMNDLINQTGVNLEMASSVFLENQLFATGDSVKGDLAGEGSEIDALTGDGDKSETGEDAELGVLNDDGTTSDLEQGALEQEYAQLAEMRAELEAKQAALDVEANEAALLRQEALDQQAAELAEMQVALESQLAALNATVDDSAEDRQEILDQQFSDLAKLQAELIAQQAELEAEEEGLLELAEAILSNSNIDGDSDVEDYIVELAGDGVDVDTGTELTDTGSATSNSSLAEAIEDLIQSQENAIEAAVATSSTENSESVITDSATTTASTPTSTSDSTVASSASSSSSSSSSSSATVDDETTAVDDETTAVEEESGDSGESDVDSYLTLLLDSKDDSGTLGDFVTNVNTDLSFYGQTDPDTEVHFEFIDAEGNTAFEQFVTSDSSGEYLVELSSEYTDGLYTVSVTTTSASGEELSVTETLIIETQAPDSPTVMLSLESDTAASFNQDDETSGYNSDTITSDSTPTFEGTSEAGSTVTLYIPDLSIDSDEVIYSEYTTTASDDGTWSISLTSPLTIDGSYNYYVTSTDTAGNISAEATASFTLDTDVLQESGLLAESSDTSGDHNESSGGTSDGITSSTTPSFTGTVEDEAQVTLVISVDGIDYFITPTTSQYADAVSGDGSSIQSWAINTLSDGYSEVFTDIADGDYSYYFKYEDQAGNVVVSDDQIITIDTSAPSVTSSLTSDTDSSAEGSSLTGLDSDNITNDTQPSLGGETDANACVEVTVTSSDGTDSYSYVTYADTDGNWVVDLSVDEDGDSVNLSDDDYTIQVVATDEAGNSQDINHEIIIDTQSELSVTTDIATTTTETTPTLEGTSEANSIITITIYSTNDDGSEFSYTQSTEADENGDWELVVDDSAELSDGTYSYSLTAVDIAGNESEATEAITFTIDSTVEPFTVGLAEGSDTGSDTTDAITKDKMPTFSGTVEAGSSIEFTIDGVTYVLDSDGVAYKDSGADASSVVSGSISGEDWSITLNYSLSDSDYSYTAVATDELGNISSTLGGSITVDSTISATGGLDTGDIENSDSGSDNSDGITQDSTPTFTGTGTTGDTITVTVTSENSSIEDVVKTVTVDSEGNWTITFDEMNDGNYEYSIVASDVAGNSDTVVTDATLVIDNQGPSPLTGGLDESSDHLTTDQLTNVQSIDSDYVDQLDDITTDARPVLSGTVDATNIDTLVIYLDGDTSNPIVATLSADDDGDGIVDWDVDLEDYLSGDLSEGEHYFTVEATDLAGNVTTSDQIEFSVDTEINGLFTVNGSTGLITPNILDDSSDTGTEGDLLTSDATPTFSGDASSAEAGATIILEIDGNKYQTTANEDGSWSLSVDNALLTDEEIENNTEDSFSFTLTQIDNAGNFASVSDILYIDSGTEITVGSITEDNQDSEQDFTTNVTSPTVTGTAEEGATITFTINGTSYSVAVEDDDADGSDDGIVSWSADDLNLSGLTPTDVDEQSGTVTYEYTASSTDEAGNTDSETGTITIDTEVVWNGSIDPSLSLVVDNDGTTFLGSESVSFSGDIETDGSITVTVTKDGDSTGTEVDITINEDGSWYSDSMTLEEDAVYSYTIVATDSAGNEEVTTDSFTVDTTLPNILDFEITPDTGLSDTNAGYVSVDTDEDMVTSSLTPTVSGYTQSGNTVALVITDSEGNEYRVDAADIDFDTGNTQSVGGETFVYWSYDLTHLIDSDGDAVTLTNGTYTISATASSSTFTTESSVEIEIDTTAPVIDTSGDFSTNEMPTFNGSADDSGQVVTVIITSTDGVTEYYSETITVVADESWSITLAEDTLDDGAYSYTISSEDYAGNINTETGTVTIDSTGPVLTASLDSATDSGESSDDDITNYNSSSETNQMVISGIIDDPNAAISLEIDGTIYTDATISGNETDGYSWSVAVTSVLNDDTYSYTVTATDELGNASQVEGSVTVDSSISVTTQFDSQTNDESDDDVQTNDSTPVFSGTGDAEGDEITINVYTAEDSSTPAYTYSTSVNEVGEWSYLVDASEAITDGDYTYSVTATDTAGNSETIDGEDFTVDLSVSTFTAALVSEDSTLTTLTGGEDSDTSDSTPNFSGTVEVGSSVVLTIGGISLIASVDASGNWSITDEEWDGISLTDNDYSYVIAAMDEAGNSETISGSLSIDTELNFSGGLSDDSDTTNDADDDYANDNYTSVQSPAFNGMGDEGDTVTLIIAVVDAKAGTDDEETTELATYTTTVGSDNSWSIDLSAVAAEDGITYTLAEGEYRYTLTATDDAENSEVISELMTIDTTTVVSGQLTQNALIDTGESSSDSNTTNTSPTFTGTAEEGSIVVVTLVNDSDAADEHSETITLGDDATSWTLAFSGLNSDATYSYTITSEDIAGNTDTENGTLIIDNTAPDITINAYLDTLSDTSPDDESLVNNADSADLSADSITSDTTPTITGTAEAYMAVTVQEVGSDEVLTTTADESGNWSVTTSAYSSDGSDDGTHTFAVTYTDTAGNTITETISIELDTQISVTGDLEDDSDTGRDVGGASDTLETASDTITNANINATENANTLSFEGTGEIDQKVTLYIDNDGDNIDEEYTAIVDVDGNWSIDNIDVSALADGTYSYYIASTDIAGNQDATETQYVTLDRSAPTITAGLDSGSDSGVSDSDALTTVEMPTFSGTTDDENAIIQVTIEGDTVTATVDPESYDSSTGLYSWSVTWETELTEEKEYTYTVTATDVAGNETSFDQTYVYDNSVSTATVEITSTTAIGSENGDTLVNIDDDGLIFGGEVEADSTVTLVIEDSDGNETSYEASVSTDSDNDGLSSWSYTLTEAEENALNDGTYSYYIEVTDSAGNEDSSETDNFTVDTQVDDFTAQLDSDSGRTSEYESDLITNEFPLEFSGTAEAGSTVILTIDGYYYEAVFTDSTSWSVTVSESYLYSGTDSDLGIDGSANVWATGYDATTSLSSGDGEYDYSYIVKDESGTIIDRTDDDTYTDLSGTITTDTAVTQTVEADLSNLSSVDTGTYNSDGITQIRTPTFSGTTELNSEITITIYDDDDNELYSYTLENSDSEDWSFTITDELADDDYNYTIDITDKSGNETASASETVRGSFTVDNLSELSISGIDSDTDSARTIGDNTDGLDSDQLTNITPTIEGTSESYSVITLTLTEIDGSAITDSNGDAITITVTAEENGNWSIDLINNSVLSDAGLLDTDGNLLNDGTYSYTVSAVDLAGNTSATKTSSFQYDTTAQTDITFSGGLSDESDTGAYNDDGYTTEQSPTFNGFGEVGATVTLAIDDGTVSTVITSEDGSWSIDLSDEDIDISLAEGEYEYGLTITDDAGNSKVLNDQTLNVDLSDPTVSSFELSDASDSGDLDSDNITNDTVPTFEGSISEQGFVTLTVYGSDGDEVVVIEDIATDANGNWSYDLSEYDGNDFSSLDSDDTYSYTIIATDLAGNSSEETTALTFELDTTNEMTAEMDSGYQQDENSVASEDLDSTDTDEQWTNPARTTNDSTPSFSGTIESDDDEVVLTIYDDADPANIVFTTTIEAATDGTWSYELDAADALDEGDYSYSISSTDVAGNSKTVSSEFTVNIDSDVTIVSQGLTDDSDSEPNSDATTYSDENADNITNLDPEIEGTAVGADFISVVLESYTDNDGTTIALSESSYTYTTEVNDDGSWSIELDGLVNDDGSTDGSYSYKIIAYEGDTIETAAVTELTADNSTDGSNVFTFGIDTQFEDESESASIDGLLTVTSGEGSSYDATANGDITFTGTAEENSVVEISIYEVSDDGLTRTLVETITTRADIEGVDDSYHWEVDYEGLADGTYQYDVTLIDIANNTETVDSQEFVVDSSAATLSVTGLAQQSDTGDYLDDSYTNDITPTIEGTVDEAGTITLTLTNGSETVTVTEEVSEPGDWAVTVPSGDELSEGDWDYFVVMTDEVGNQTTSETYTFTIDLNNELTGEIDATQLNSAEISSTSETDGVVTVTQPATTTNNGEFSFTGEAEDGDVITLTLVSSDTGYSYETTIFVTTDSDADTLEDWSLTLSGENVVSVEGTYTYVISSTDLAGNEKIITGEVTYDVTESVVTATGVSDNTDSTTGLSSESDYYESSENDDNITNVVPTLEGTVSADAVTVYVQLVSADSNTLTDTSLIIDQDTSSSEITSLLSTEDSYIYIATISDTTNDAGTYDWSASVNDILSDADLGEGAYTYQVIAIDSSGNITVLTTDNADSESLENLSFEIDLTVETSTSEGYEHSDENDTYDDTVESEVNDYDHLSSNTTPIFSGYGESDAIVTVTIYDENEDSVVEFTTRVSSTDADGDGNFSWQIDTSDSEYESIFTDEGLSDGLLDGTYSYTIETTDIAGNTTTITPTNSNTFEIDVSVPTDLVFDMVSETGTAEAETADSSPLFEGSYTDDSAATVYLTVTDTNNAEVTYTVSVDLDADSSDWSIDLSDESISLDDGDYTYSIVVVDQAGNETVSSTQTFTVDTVNELTGELSSDSDSGVNDDSNYTNPELYDNEDSIDSTEITFTGTGEAGAIVTITLSSDDPGADDVVITDIEITEDGSWSYSLVEDENEEGQLVDGATYQYTISSTDSVGITKTIGNDGIVQTVTIDEAEVTLSSEDATTNYDFIVDKTAPDEATVDGLTFETDTAAETYTEATDDQRNDNISNATTVTVEGSFSSDEEDLIASVQLVLLTQDGSELDESLYSFTGDIDATNWTVDIDTSSLDDASYTYQVVLTDLAGNTSVQTYETDGTTTLSFELDTADPVDPTNDGYGDDDSDFLDHSGDDTDNITSSTTPTFTGFAEAGALVTLLFASGATYSAYADSGDGSWTINVTDDAFTEDGTYTYTVTTEDTAGNSSSVSSEFEIDTTAPSHVVVELQPDDSVEDDTYIDADEDGALADLSTLTTIVTDGNDSYTVPLLGESSPVFTVQAEADTVVTLTITDLDDANTVYIYYVTITEANTTSATYVITDASGTEMYTGSSNLDADGIATVSFEVDELSVDASGTAEYKYEVVAEDFSGNEASNVVIDTPTVDGLIVDAGYFALDTSTSLTASLSAASDTGSDDSDKVTKNQNLEFTGTAEEGATIVVEIFDSNGSVDSVTTLVDVDGVWSVTSNLLAEGDYYAVVTSTDTSGNQTTSTIEDITVDITEPTATDLLSASVTPLYDYTSETSDDDGNSGDLVTSSTTVSISGDDSGSSLEEGDVVTVYVYEVDEAGDAVSGGVSTTVSATVISDGSWVADVTLNVDDETTFGYSLSVVDAAGNTDDTSVSTKDYAALNTFTIDPFNIVFTEYENTSGDELTGDYQGSSTADFYTQSSTFKAVGTIDDNVSSWSISIVDSDGTALSTSAYTFAINDLDDSDGQQEWTLSFDGLDDDTYTYTITATDDNGFSNTLTNSVTVDNVATSVPTVSLINGDAPSYDGYDLGSVTYTDTDTGDYNLNQLTFSGTAEAYATVTLYFTSTSGEQDSYTLTTSADANGNWTLIVDTDDDSVPEGTYYYSFIATDLAGNDSDASDGYLIDYDTTAPVFDSVVLTADEVSSDGVAADTYTSSDNWWVVNSQETLSITFSVSDENSNLDFASFSLTIGGVDYSSSIVDNSDGTYTIDLSSSGLDFGKYKVIFTAIDTNGNETAFEKTLTYDESINVTVELAAASDTGDDFEDSFTADTTPTITGVTDAYATVTIYESDGLTLVGTTAADVSGVWNYTFSTLTSAEYTYVVVASDSDSDEDNLSEARSVTFTVDADAPVLSYVKVSSLTDSDEDGDSDDYVDDSAVTSENATSADTEVPDLDSYYNWVRIEGTVDDTTATVRIYVGGQWHSVDLTTSGSYSLDISLEAGASYDYYVEVTDIVGNVTTSNTGTINVLATAVTIDANIANDSALQVTTDESGQEQLIINSDVGVGSSVTLTGTTAVSTEYIVFLADANGDALTDSNGDEVYYYSGISDSSDGSWSISDIDLDDYDLEDGYQFILTSNGRTDSIEVVIDTDISISSFNVLGDVENSTEYFSASTVTGDLISGATEADATITLVLTNETTGDTFDESQVNVSVDADGNFTISNGDAVLTDGSYSYEITATDSAGNTTTISSSDSSSDEYVSFVVDTSAPEVAVESSITINAIDEGDLSTVISSGSITPENTVSLSGTIDITNDDYNQVILVVTDSEGSDITYIVRSDDDSETSDGVSYDEITGEWSLELSELVDGDYSYTLISEDSAGNQTEQTADDGAFTVKQAIASDDLTYSLSYTQDTDTSSYETSDSTFDVTVSTASDSDITVTAYLYANGTEIETKQVTIVNTDGEQTITFGDVGDSDEQYQIELVVSDIYGNRSTENITIDYDGSLSTLALIMPEDTSGTGESTSDTTVEVTGITEDSNGWMYSVDGGDNWYVGSSTYSYDSGSDTYSATFELTDSNYDVGDILVKQTDSSGNESTVTASTAALVVDTSAPEAVALSLSNDTGVSGDYITTDGTVTVSNIESGATWTYSYTLDGTPFSSPDTYASSDSSFILSDTGTYTDITVTVTDGAGNETTTTLSTLTVTDTNSSISIALNSDTGDSASDNLSSDGTINVSDVTSGNNWLYSIDSGTTWYIGSGSSFELSDGTYASDSIMVKEVSTTGETVTTVSLSTSSDLTIDTSAPEAVALSLSNDTGVSGDYITTDGTVTVSNIESGATWTYSYTLDGTPFSSPDTYASSDSSFILSDTGTYTDITVTVTDGAGNETTTTLSTLTVTDTNSSISIALNSDTGDSASDNLSSDGTINVSDVTSGNNWLYSIDSGTTWYIGSGSSFELSDGTYASDSIMVKEVSTTGETVTTVSLSTSSDLTIDTSAPEAVALSLSNDTGVSGDYITTDGTVTVSNIESGATWTYSYTLDGTPFSSPDTYASSDSSFILSDTGTYTDITVTVTDGAGNETTTTLSTLTVTDTNSSISIALNSDTGDSASDNLSSDGTINVSDVTSGNNWLYSIDSGTTWYIGSGSSFELSDGTYASDSIMVKEVSTTGETVTTVSLTMTTSLIIDTTSPSVSAVSIDNTTISGYATEDLSLTFAIDEDGDTTIDSIQTIDVEVSGDGSWSLDVESDLGLTDSAVDLYLTEASDSAGNSIDNLDILLLVDTQDPTLTDFTIYDDVSAGTTDDTGVLSDGDWTNDNQPTFEGTTEGGATVSLTIGGDSYDVTADQDGLWSITVGTSLSDGSYSYSIDIADSTGNTLDDAATGTLNVDTVAPSYESLSYDGSTVSFTATDGDGSSDDSGVSSISALLGGNTDVDITSFSGLGDVTIDTTSVDTSASNHLVVTITDAAGNESQVDTDI</sequence>
<feature type="compositionally biased region" description="Polar residues" evidence="2">
    <location>
        <begin position="3621"/>
        <end position="3630"/>
    </location>
</feature>
<feature type="compositionally biased region" description="Polar residues" evidence="2">
    <location>
        <begin position="4098"/>
        <end position="4109"/>
    </location>
</feature>
<dbReference type="NCBIfam" id="NF033510">
    <property type="entry name" value="Ca_tandemer"/>
    <property type="match status" value="14"/>
</dbReference>
<feature type="compositionally biased region" description="Acidic residues" evidence="2">
    <location>
        <begin position="2190"/>
        <end position="2203"/>
    </location>
</feature>
<dbReference type="PROSITE" id="PS50268">
    <property type="entry name" value="CADHERIN_2"/>
    <property type="match status" value="1"/>
</dbReference>
<dbReference type="InterPro" id="IPR044016">
    <property type="entry name" value="Big_13"/>
</dbReference>
<evidence type="ECO:0000256" key="2">
    <source>
        <dbReference type="SAM" id="MobiDB-lite"/>
    </source>
</evidence>
<feature type="region of interest" description="Disordered" evidence="2">
    <location>
        <begin position="1977"/>
        <end position="2005"/>
    </location>
</feature>
<feature type="domain" description="Cadherin" evidence="3">
    <location>
        <begin position="3161"/>
        <end position="3289"/>
    </location>
</feature>